<dbReference type="SMART" id="SM00954">
    <property type="entry name" value="RelA_SpoT"/>
    <property type="match status" value="1"/>
</dbReference>
<dbReference type="GO" id="GO:0015949">
    <property type="term" value="P:nucleobase-containing small molecule interconversion"/>
    <property type="evidence" value="ECO:0007669"/>
    <property type="project" value="UniProtKB-ARBA"/>
</dbReference>
<feature type="domain" description="HD" evidence="9">
    <location>
        <begin position="45"/>
        <end position="144"/>
    </location>
</feature>
<proteinExistence type="inferred from homology"/>
<evidence type="ECO:0000313" key="12">
    <source>
        <dbReference type="Proteomes" id="UP000630142"/>
    </source>
</evidence>
<sequence length="739" mass="82735">MMRQYELVERVQRYKPDVNEALLNKAYVYAMQKHGHQKRASGDPYFSHPLEVAAILTDMHMDEATIAVALLHDTIEDTSATRQEIDALFGQDLGRLVEGLTKLKKLDLVSKKAEQAENLRKLLLAIAQDVRVLLVKLADRMHNMRTLDHMAPEKRLRIAEETMDIYAPLAGRMGMQGVREELEELAFRHINPEAFETVTHRLADIFERNKTTLTDIEKLLSELFARFGITASVKSRQKKAWSVFRKMETKALSFEQLSDIFGFRVLVGSVEDCYRVLGLIHTTWSMVPGRFKDYISTPKQNDYSSIHTTIVGPAKQRIELQIRTDDMNKIAEYGVAAHALYKDGMTKAPAGHGVSKDTNAYAWLRRTIEALAEGDSPEDFLENTKLELFQDQVFCFTPKGKLIALPRGATPIDFAYAVHTDVGDTCVGVKVNGHVMPLMTELKNGDEVEIIRSKAQVPPAAWESMVVTGKARAAIRRATKNAIRKQYSGLGIRILERAFDRSGKTFSKEKLKPVLHRLGQKEIDDVLAAVGRGELPSQYVIKALFPDYKDERVPPVPRQREEGWFNIRNAAGMLFQVPGRSSSSRKTRTDGALPIRGVQGDLPVKFAPEGAVPGDRIVGILEPGQGITIYPIQSPSLTAFDDHPERWIDVRWDIDEATAERFPARISVTLINAPGSLAEIAGVIAANDANIHNLSMVSTAPDFTEVLIDLEVWDLKHLNRLLSQLKDTSSVSDARRVNG</sequence>
<dbReference type="PANTHER" id="PTHR21262:SF36">
    <property type="entry name" value="BIFUNCTIONAL (P)PPGPP SYNTHASE_HYDROLASE SPOT"/>
    <property type="match status" value="1"/>
</dbReference>
<evidence type="ECO:0000256" key="2">
    <source>
        <dbReference type="ARBA" id="ARBA00014315"/>
    </source>
</evidence>
<dbReference type="NCBIfam" id="TIGR00691">
    <property type="entry name" value="spoT_relA"/>
    <property type="match status" value="1"/>
</dbReference>
<evidence type="ECO:0000259" key="9">
    <source>
        <dbReference type="PROSITE" id="PS51831"/>
    </source>
</evidence>
<evidence type="ECO:0000256" key="6">
    <source>
        <dbReference type="ARBA" id="ARBA00048244"/>
    </source>
</evidence>
<dbReference type="SUPFAM" id="SSF55021">
    <property type="entry name" value="ACT-like"/>
    <property type="match status" value="1"/>
</dbReference>
<dbReference type="Gene3D" id="3.30.70.260">
    <property type="match status" value="1"/>
</dbReference>
<evidence type="ECO:0000256" key="3">
    <source>
        <dbReference type="ARBA" id="ARBA00023134"/>
    </source>
</evidence>
<dbReference type="Pfam" id="PF13291">
    <property type="entry name" value="ACT_4"/>
    <property type="match status" value="1"/>
</dbReference>
<dbReference type="CDD" id="cd00077">
    <property type="entry name" value="HDc"/>
    <property type="match status" value="1"/>
</dbReference>
<keyword evidence="3" id="KW-0547">Nucleotide-binding</keyword>
<dbReference type="InterPro" id="IPR012676">
    <property type="entry name" value="TGS-like"/>
</dbReference>
<name>A0A8J3GJH1_9HYPH</name>
<organism evidence="11 12">
    <name type="scientific">Tianweitania populi</name>
    <dbReference type="NCBI Taxonomy" id="1607949"/>
    <lineage>
        <taxon>Bacteria</taxon>
        <taxon>Pseudomonadati</taxon>
        <taxon>Pseudomonadota</taxon>
        <taxon>Alphaproteobacteria</taxon>
        <taxon>Hyphomicrobiales</taxon>
        <taxon>Phyllobacteriaceae</taxon>
        <taxon>Tianweitania</taxon>
    </lineage>
</organism>
<dbReference type="CDD" id="cd04876">
    <property type="entry name" value="ACT_RelA-SpoT"/>
    <property type="match status" value="1"/>
</dbReference>
<dbReference type="CDD" id="cd01668">
    <property type="entry name" value="TGS_RSH"/>
    <property type="match status" value="1"/>
</dbReference>
<dbReference type="FunFam" id="3.30.460.10:FF:000001">
    <property type="entry name" value="GTP pyrophosphokinase RelA"/>
    <property type="match status" value="1"/>
</dbReference>
<comment type="similarity">
    <text evidence="7">Belongs to the relA/spoT family.</text>
</comment>
<dbReference type="GO" id="GO:0015969">
    <property type="term" value="P:guanosine tetraphosphate metabolic process"/>
    <property type="evidence" value="ECO:0007669"/>
    <property type="project" value="InterPro"/>
</dbReference>
<dbReference type="PROSITE" id="PS51671">
    <property type="entry name" value="ACT"/>
    <property type="match status" value="1"/>
</dbReference>
<dbReference type="InterPro" id="IPR006674">
    <property type="entry name" value="HD_domain"/>
</dbReference>
<evidence type="ECO:0000256" key="1">
    <source>
        <dbReference type="ARBA" id="ARBA00013251"/>
    </source>
</evidence>
<feature type="domain" description="ACT" evidence="8">
    <location>
        <begin position="665"/>
        <end position="739"/>
    </location>
</feature>
<feature type="domain" description="TGS" evidence="10">
    <location>
        <begin position="391"/>
        <end position="452"/>
    </location>
</feature>
<reference evidence="11" key="1">
    <citation type="journal article" date="2014" name="Int. J. Syst. Evol. Microbiol.">
        <title>Complete genome sequence of Corynebacterium casei LMG S-19264T (=DSM 44701T), isolated from a smear-ripened cheese.</title>
        <authorList>
            <consortium name="US DOE Joint Genome Institute (JGI-PGF)"/>
            <person name="Walter F."/>
            <person name="Albersmeier A."/>
            <person name="Kalinowski J."/>
            <person name="Ruckert C."/>
        </authorList>
    </citation>
    <scope>NUCLEOTIDE SEQUENCE</scope>
    <source>
        <strain evidence="11">KCTC 42249</strain>
    </source>
</reference>
<dbReference type="EC" id="2.7.6.5" evidence="1"/>
<dbReference type="Gene3D" id="3.10.20.30">
    <property type="match status" value="1"/>
</dbReference>
<dbReference type="GO" id="GO:0008893">
    <property type="term" value="F:guanosine-3',5'-bis(diphosphate) 3'-diphosphatase activity"/>
    <property type="evidence" value="ECO:0007669"/>
    <property type="project" value="TreeGrafter"/>
</dbReference>
<evidence type="ECO:0000256" key="7">
    <source>
        <dbReference type="RuleBase" id="RU003847"/>
    </source>
</evidence>
<dbReference type="FunFam" id="1.10.3210.10:FF:000001">
    <property type="entry name" value="GTP pyrophosphokinase RelA"/>
    <property type="match status" value="1"/>
</dbReference>
<dbReference type="InterPro" id="IPR012675">
    <property type="entry name" value="Beta-grasp_dom_sf"/>
</dbReference>
<dbReference type="Pfam" id="PF13328">
    <property type="entry name" value="HD_4"/>
    <property type="match status" value="1"/>
</dbReference>
<dbReference type="GO" id="GO:0005886">
    <property type="term" value="C:plasma membrane"/>
    <property type="evidence" value="ECO:0007669"/>
    <property type="project" value="TreeGrafter"/>
</dbReference>
<dbReference type="SUPFAM" id="SSF109604">
    <property type="entry name" value="HD-domain/PDEase-like"/>
    <property type="match status" value="1"/>
</dbReference>
<dbReference type="SUPFAM" id="SSF81271">
    <property type="entry name" value="TGS-like"/>
    <property type="match status" value="1"/>
</dbReference>
<dbReference type="InterPro" id="IPR007685">
    <property type="entry name" value="RelA_SpoT"/>
</dbReference>
<dbReference type="InterPro" id="IPR033655">
    <property type="entry name" value="TGS_RelA/SpoT"/>
</dbReference>
<comment type="caution">
    <text evidence="11">The sequence shown here is derived from an EMBL/GenBank/DDBJ whole genome shotgun (WGS) entry which is preliminary data.</text>
</comment>
<evidence type="ECO:0000259" key="8">
    <source>
        <dbReference type="PROSITE" id="PS51671"/>
    </source>
</evidence>
<dbReference type="GO" id="GO:0005525">
    <property type="term" value="F:GTP binding"/>
    <property type="evidence" value="ECO:0007669"/>
    <property type="project" value="UniProtKB-KW"/>
</dbReference>
<dbReference type="InterPro" id="IPR002912">
    <property type="entry name" value="ACT_dom"/>
</dbReference>
<dbReference type="PANTHER" id="PTHR21262">
    <property type="entry name" value="GUANOSINE-3',5'-BIS DIPHOSPHATE 3'-PYROPHOSPHOHYDROLASE"/>
    <property type="match status" value="1"/>
</dbReference>
<evidence type="ECO:0000259" key="10">
    <source>
        <dbReference type="PROSITE" id="PS51880"/>
    </source>
</evidence>
<dbReference type="InterPro" id="IPR043519">
    <property type="entry name" value="NT_sf"/>
</dbReference>
<evidence type="ECO:0000256" key="5">
    <source>
        <dbReference type="ARBA" id="ARBA00032407"/>
    </source>
</evidence>
<comment type="catalytic activity">
    <reaction evidence="6">
        <text>GTP + ATP = guanosine 3'-diphosphate 5'-triphosphate + AMP</text>
        <dbReference type="Rhea" id="RHEA:22088"/>
        <dbReference type="ChEBI" id="CHEBI:30616"/>
        <dbReference type="ChEBI" id="CHEBI:37565"/>
        <dbReference type="ChEBI" id="CHEBI:142410"/>
        <dbReference type="ChEBI" id="CHEBI:456215"/>
        <dbReference type="EC" id="2.7.6.5"/>
    </reaction>
</comment>
<accession>A0A8J3GJH1</accession>
<keyword evidence="12" id="KW-1185">Reference proteome</keyword>
<dbReference type="FunFam" id="3.10.20.30:FF:000002">
    <property type="entry name" value="GTP pyrophosphokinase (RelA/SpoT)"/>
    <property type="match status" value="1"/>
</dbReference>
<dbReference type="Pfam" id="PF19296">
    <property type="entry name" value="RelA_AH_RIS"/>
    <property type="match status" value="1"/>
</dbReference>
<dbReference type="CDD" id="cd05399">
    <property type="entry name" value="NT_Rel-Spo_like"/>
    <property type="match status" value="1"/>
</dbReference>
<dbReference type="Gene3D" id="1.10.3210.10">
    <property type="entry name" value="Hypothetical protein af1432"/>
    <property type="match status" value="1"/>
</dbReference>
<dbReference type="Proteomes" id="UP000630142">
    <property type="component" value="Unassembled WGS sequence"/>
</dbReference>
<keyword evidence="3" id="KW-0342">GTP-binding</keyword>
<dbReference type="InterPro" id="IPR045600">
    <property type="entry name" value="RelA/SpoT_AH_RIS"/>
</dbReference>
<evidence type="ECO:0000313" key="11">
    <source>
        <dbReference type="EMBL" id="GHD06780.1"/>
    </source>
</evidence>
<dbReference type="RefSeq" id="WP_189501398.1">
    <property type="nucleotide sequence ID" value="NZ_BMZQ01000001.1"/>
</dbReference>
<dbReference type="EMBL" id="BMZQ01000001">
    <property type="protein sequence ID" value="GHD06780.1"/>
    <property type="molecule type" value="Genomic_DNA"/>
</dbReference>
<evidence type="ECO:0000256" key="4">
    <source>
        <dbReference type="ARBA" id="ARBA00029754"/>
    </source>
</evidence>
<dbReference type="Pfam" id="PF02824">
    <property type="entry name" value="TGS"/>
    <property type="match status" value="1"/>
</dbReference>
<comment type="function">
    <text evidence="7">In eubacteria ppGpp (guanosine 3'-diphosphate 5'-diphosphate) is a mediator of the stringent response that coordinates a variety of cellular activities in response to changes in nutritional abundance.</text>
</comment>
<dbReference type="SUPFAM" id="SSF81301">
    <property type="entry name" value="Nucleotidyltransferase"/>
    <property type="match status" value="1"/>
</dbReference>
<reference evidence="11" key="2">
    <citation type="submission" date="2020-09" db="EMBL/GenBank/DDBJ databases">
        <authorList>
            <person name="Sun Q."/>
            <person name="Kim S."/>
        </authorList>
    </citation>
    <scope>NUCLEOTIDE SEQUENCE</scope>
    <source>
        <strain evidence="11">KCTC 42249</strain>
    </source>
</reference>
<dbReference type="InterPro" id="IPR003607">
    <property type="entry name" value="HD/PDEase_dom"/>
</dbReference>
<dbReference type="SMART" id="SM00471">
    <property type="entry name" value="HDc"/>
    <property type="match status" value="1"/>
</dbReference>
<dbReference type="Gene3D" id="3.30.460.10">
    <property type="entry name" value="Beta Polymerase, domain 2"/>
    <property type="match status" value="1"/>
</dbReference>
<dbReference type="InterPro" id="IPR004811">
    <property type="entry name" value="RelA/Spo_fam"/>
</dbReference>
<dbReference type="InterPro" id="IPR004095">
    <property type="entry name" value="TGS"/>
</dbReference>
<dbReference type="GO" id="GO:0008728">
    <property type="term" value="F:GTP diphosphokinase activity"/>
    <property type="evidence" value="ECO:0007669"/>
    <property type="project" value="UniProtKB-EC"/>
</dbReference>
<dbReference type="GO" id="GO:0042594">
    <property type="term" value="P:response to starvation"/>
    <property type="evidence" value="ECO:0007669"/>
    <property type="project" value="TreeGrafter"/>
</dbReference>
<protein>
    <recommendedName>
        <fullName evidence="2">GTP pyrophosphokinase rsh</fullName>
        <ecNumber evidence="1">2.7.6.5</ecNumber>
    </recommendedName>
    <alternativeName>
        <fullName evidence="5">(p)ppGpp synthase</fullName>
    </alternativeName>
    <alternativeName>
        <fullName evidence="4">ATP:GTP 3'-pyrophosphotransferase</fullName>
    </alternativeName>
</protein>
<dbReference type="Pfam" id="PF04607">
    <property type="entry name" value="RelA_SpoT"/>
    <property type="match status" value="1"/>
</dbReference>
<dbReference type="PROSITE" id="PS51831">
    <property type="entry name" value="HD"/>
    <property type="match status" value="1"/>
</dbReference>
<gene>
    <name evidence="11" type="ORF">GCM10016234_04470</name>
</gene>
<dbReference type="PROSITE" id="PS51880">
    <property type="entry name" value="TGS"/>
    <property type="match status" value="1"/>
</dbReference>
<dbReference type="AlphaFoldDB" id="A0A8J3GJH1"/>
<dbReference type="InterPro" id="IPR045865">
    <property type="entry name" value="ACT-like_dom_sf"/>
</dbReference>